<proteinExistence type="predicted"/>
<keyword evidence="2" id="KW-1185">Reference proteome</keyword>
<gene>
    <name evidence="1" type="ORF">PXEA_LOCUS32410</name>
</gene>
<comment type="caution">
    <text evidence="1">The sequence shown here is derived from an EMBL/GenBank/DDBJ whole genome shotgun (WGS) entry which is preliminary data.</text>
</comment>
<sequence length="78" mass="8353">MTCIALLSFRPILQSISSCPLMGLDSELEPGIVGIGLSACEALACCRRACETMVEVVSQVHKTREQFGLDGPTTVHCK</sequence>
<accession>A0A448XKN7</accession>
<evidence type="ECO:0000313" key="1">
    <source>
        <dbReference type="EMBL" id="VEL38970.1"/>
    </source>
</evidence>
<organism evidence="1 2">
    <name type="scientific">Protopolystoma xenopodis</name>
    <dbReference type="NCBI Taxonomy" id="117903"/>
    <lineage>
        <taxon>Eukaryota</taxon>
        <taxon>Metazoa</taxon>
        <taxon>Spiralia</taxon>
        <taxon>Lophotrochozoa</taxon>
        <taxon>Platyhelminthes</taxon>
        <taxon>Monogenea</taxon>
        <taxon>Polyopisthocotylea</taxon>
        <taxon>Polystomatidea</taxon>
        <taxon>Polystomatidae</taxon>
        <taxon>Protopolystoma</taxon>
    </lineage>
</organism>
<dbReference type="EMBL" id="CAAALY010259641">
    <property type="protein sequence ID" value="VEL38970.1"/>
    <property type="molecule type" value="Genomic_DNA"/>
</dbReference>
<reference evidence="1" key="1">
    <citation type="submission" date="2018-11" db="EMBL/GenBank/DDBJ databases">
        <authorList>
            <consortium name="Pathogen Informatics"/>
        </authorList>
    </citation>
    <scope>NUCLEOTIDE SEQUENCE</scope>
</reference>
<dbReference type="Proteomes" id="UP000784294">
    <property type="component" value="Unassembled WGS sequence"/>
</dbReference>
<protein>
    <submittedName>
        <fullName evidence="1">Uncharacterized protein</fullName>
    </submittedName>
</protein>
<evidence type="ECO:0000313" key="2">
    <source>
        <dbReference type="Proteomes" id="UP000784294"/>
    </source>
</evidence>
<dbReference type="AlphaFoldDB" id="A0A448XKN7"/>
<name>A0A448XKN7_9PLAT</name>